<proteinExistence type="inferred from homology"/>
<evidence type="ECO:0000313" key="7">
    <source>
        <dbReference type="Proteomes" id="UP001466331"/>
    </source>
</evidence>
<keyword evidence="6" id="KW-0969">Cilium</keyword>
<keyword evidence="6" id="KW-0966">Cell projection</keyword>
<dbReference type="InterPro" id="IPR036584">
    <property type="entry name" value="FliS_sf"/>
</dbReference>
<organism evidence="6 7">
    <name type="scientific">Rarispira pelagica</name>
    <dbReference type="NCBI Taxonomy" id="3141764"/>
    <lineage>
        <taxon>Bacteria</taxon>
        <taxon>Pseudomonadati</taxon>
        <taxon>Spirochaetota</taxon>
        <taxon>Spirochaetia</taxon>
        <taxon>Winmispirales</taxon>
        <taxon>Winmispiraceae</taxon>
        <taxon>Rarispira</taxon>
    </lineage>
</organism>
<comment type="subcellular location">
    <subcellularLocation>
        <location evidence="1">Cytoplasm</location>
        <location evidence="1">Cytosol</location>
    </subcellularLocation>
</comment>
<dbReference type="CDD" id="cd16098">
    <property type="entry name" value="FliS"/>
    <property type="match status" value="1"/>
</dbReference>
<dbReference type="Pfam" id="PF02561">
    <property type="entry name" value="FliS"/>
    <property type="match status" value="1"/>
</dbReference>
<dbReference type="EMBL" id="JBCHKQ010000001">
    <property type="protein sequence ID" value="MEM5947407.1"/>
    <property type="molecule type" value="Genomic_DNA"/>
</dbReference>
<dbReference type="RefSeq" id="WP_420068856.1">
    <property type="nucleotide sequence ID" value="NZ_JBCHKQ010000001.1"/>
</dbReference>
<keyword evidence="4" id="KW-1005">Bacterial flagellum biogenesis</keyword>
<evidence type="ECO:0000256" key="5">
    <source>
        <dbReference type="ARBA" id="ARBA00023186"/>
    </source>
</evidence>
<comment type="similarity">
    <text evidence="2">Belongs to the FliS family.</text>
</comment>
<dbReference type="SUPFAM" id="SSF101116">
    <property type="entry name" value="Flagellar export chaperone FliS"/>
    <property type="match status" value="1"/>
</dbReference>
<protein>
    <submittedName>
        <fullName evidence="6">Flagellar export chaperone FliS</fullName>
    </submittedName>
</protein>
<evidence type="ECO:0000256" key="3">
    <source>
        <dbReference type="ARBA" id="ARBA00022490"/>
    </source>
</evidence>
<comment type="caution">
    <text evidence="6">The sequence shown here is derived from an EMBL/GenBank/DDBJ whole genome shotgun (WGS) entry which is preliminary data.</text>
</comment>
<sequence>MKANNAINAYKQTSIKTASQGKLIIMLYDGAIRNIDSAIELLEQKTRQLDKVHNAIIKAQDIVTELAASLDMEKGGELASNLLSLYLFFDEQLTDANVRKDIEPLRKVRDMLASLRGAWAQVIK</sequence>
<evidence type="ECO:0000313" key="6">
    <source>
        <dbReference type="EMBL" id="MEM5947407.1"/>
    </source>
</evidence>
<keyword evidence="5" id="KW-0143">Chaperone</keyword>
<reference evidence="6 7" key="1">
    <citation type="submission" date="2024-03" db="EMBL/GenBank/DDBJ databases">
        <title>Ignisphaera cupida sp. nov., a hyperthermophilic hydrolytic archaeon from a hot spring of Kamchatka, and proposal of Ignisphaeraceae fam. nov.</title>
        <authorList>
            <person name="Podosokorskaya O.A."/>
            <person name="Elcheninov A.G."/>
            <person name="Maltseva A.I."/>
            <person name="Zayulina K.S."/>
            <person name="Novikov A."/>
            <person name="Merkel A.Y."/>
        </authorList>
    </citation>
    <scope>NUCLEOTIDE SEQUENCE [LARGE SCALE GENOMIC DNA]</scope>
    <source>
        <strain evidence="6 7">38H-sp</strain>
    </source>
</reference>
<dbReference type="NCBIfam" id="TIGR00208">
    <property type="entry name" value="fliS"/>
    <property type="match status" value="1"/>
</dbReference>
<evidence type="ECO:0000256" key="4">
    <source>
        <dbReference type="ARBA" id="ARBA00022795"/>
    </source>
</evidence>
<evidence type="ECO:0000256" key="1">
    <source>
        <dbReference type="ARBA" id="ARBA00004514"/>
    </source>
</evidence>
<name>A0ABU9U9R5_9SPIR</name>
<dbReference type="PANTHER" id="PTHR34773">
    <property type="entry name" value="FLAGELLAR SECRETION CHAPERONE FLIS"/>
    <property type="match status" value="1"/>
</dbReference>
<dbReference type="PANTHER" id="PTHR34773:SF1">
    <property type="entry name" value="FLAGELLAR SECRETION CHAPERONE FLIS"/>
    <property type="match status" value="1"/>
</dbReference>
<dbReference type="Proteomes" id="UP001466331">
    <property type="component" value="Unassembled WGS sequence"/>
</dbReference>
<keyword evidence="3" id="KW-0963">Cytoplasm</keyword>
<accession>A0ABU9U9R5</accession>
<keyword evidence="6" id="KW-0282">Flagellum</keyword>
<dbReference type="PIRSF" id="PIRSF039090">
    <property type="entry name" value="Flis"/>
    <property type="match status" value="1"/>
</dbReference>
<dbReference type="Gene3D" id="1.20.120.340">
    <property type="entry name" value="Flagellar protein FliS"/>
    <property type="match status" value="1"/>
</dbReference>
<keyword evidence="7" id="KW-1185">Reference proteome</keyword>
<dbReference type="InterPro" id="IPR003713">
    <property type="entry name" value="FliS"/>
</dbReference>
<evidence type="ECO:0000256" key="2">
    <source>
        <dbReference type="ARBA" id="ARBA00008787"/>
    </source>
</evidence>
<gene>
    <name evidence="6" type="primary">fliS</name>
    <name evidence="6" type="ORF">WKV44_02510</name>
</gene>